<dbReference type="RefSeq" id="WP_195171957.1">
    <property type="nucleotide sequence ID" value="NZ_CP062983.1"/>
</dbReference>
<dbReference type="KEGG" id="pmet:G4Y79_05810"/>
<gene>
    <name evidence="2" type="ORF">G4Y79_05810</name>
</gene>
<feature type="chain" id="PRO_5033014769" evidence="1">
    <location>
        <begin position="23"/>
        <end position="582"/>
    </location>
</feature>
<proteinExistence type="predicted"/>
<keyword evidence="3" id="KW-1185">Reference proteome</keyword>
<protein>
    <submittedName>
        <fullName evidence="2">DUF3352 domain-containing protein</fullName>
    </submittedName>
</protein>
<dbReference type="Proteomes" id="UP000594468">
    <property type="component" value="Chromosome"/>
</dbReference>
<dbReference type="AlphaFoldDB" id="A0A7S8IGD0"/>
<sequence length="582" mass="62413">MKKFLTTLLLAVLAIGILPVQAQVASTDELTELAAYIPEESPLFLVTRSDPGFIETLDGLGANVAGQVGFPVASPLSEALEDSATLIDPEGDFETLIGRWLGDTVAIAALSPDQFFSTGSLYAFMSVTDELTASKYINLAIEATGHEDDYTVSEFAGGTLYAAPQDMSWYSSYWLAEDVLVVSDNSYDGFLYEPPQATLADSTTFTETLGLLPEPAYHALAYIDVPVLMDRLLTENPMDEDVATYFPDMDFEAVLTSTSAQAWGFTILEGRSLTVDFAQTVDIAAMEAAGFDWSASTSINADFASYVPADAALVLQDSDLGASILETLNMLTLIGEAVSARQGEYYTDPMYYYSQADAEQAMAMLDETVTFLRLAYQGLSGTPLEESLAWMTGDYAVYLGFPLVNDERGLDVGVIQTVTDPAAAESFSQALQAILDSWGASYQQEGNIVTLSSLNDLVTRAQEADLEAGISPISLDILFGYDDAIFALGTRSGVESAFNGGESLADSAIFQAASAYMLPETQALVYVNGDNLSIGLDWLAEQNPRDAAELAMLANIMESASLTASYDETGTGLVRFVVTLSQ</sequence>
<accession>A0A7S8IGD0</accession>
<dbReference type="InterPro" id="IPR021787">
    <property type="entry name" value="DUF3352"/>
</dbReference>
<feature type="signal peptide" evidence="1">
    <location>
        <begin position="1"/>
        <end position="22"/>
    </location>
</feature>
<name>A0A7S8IGD0_9CHLR</name>
<evidence type="ECO:0000256" key="1">
    <source>
        <dbReference type="SAM" id="SignalP"/>
    </source>
</evidence>
<dbReference type="Pfam" id="PF11832">
    <property type="entry name" value="DUF3352"/>
    <property type="match status" value="1"/>
</dbReference>
<organism evidence="2 3">
    <name type="scientific">Phototrophicus methaneseepsis</name>
    <dbReference type="NCBI Taxonomy" id="2710758"/>
    <lineage>
        <taxon>Bacteria</taxon>
        <taxon>Bacillati</taxon>
        <taxon>Chloroflexota</taxon>
        <taxon>Candidatus Thermofontia</taxon>
        <taxon>Phototrophicales</taxon>
        <taxon>Phototrophicaceae</taxon>
        <taxon>Phototrophicus</taxon>
    </lineage>
</organism>
<evidence type="ECO:0000313" key="3">
    <source>
        <dbReference type="Proteomes" id="UP000594468"/>
    </source>
</evidence>
<keyword evidence="1" id="KW-0732">Signal</keyword>
<dbReference type="EMBL" id="CP062983">
    <property type="protein sequence ID" value="QPC83893.1"/>
    <property type="molecule type" value="Genomic_DNA"/>
</dbReference>
<evidence type="ECO:0000313" key="2">
    <source>
        <dbReference type="EMBL" id="QPC83893.1"/>
    </source>
</evidence>
<reference evidence="2 3" key="1">
    <citation type="submission" date="2020-02" db="EMBL/GenBank/DDBJ databases">
        <authorList>
            <person name="Zheng R.K."/>
            <person name="Sun C.M."/>
        </authorList>
    </citation>
    <scope>NUCLEOTIDE SEQUENCE [LARGE SCALE GENOMIC DNA]</scope>
    <source>
        <strain evidence="3">rifampicinis</strain>
    </source>
</reference>